<gene>
    <name evidence="1" type="ORF">DFP94_109118</name>
</gene>
<accession>A0A369BCK1</accession>
<dbReference type="Proteomes" id="UP000253090">
    <property type="component" value="Unassembled WGS sequence"/>
</dbReference>
<protein>
    <recommendedName>
        <fullName evidence="3">Galactose mutarotase-like enzyme</fullName>
    </recommendedName>
</protein>
<dbReference type="RefSeq" id="WP_114498035.1">
    <property type="nucleotide sequence ID" value="NZ_QPJW01000009.1"/>
</dbReference>
<reference evidence="1 2" key="1">
    <citation type="submission" date="2018-07" db="EMBL/GenBank/DDBJ databases">
        <title>Genomic Encyclopedia of Type Strains, Phase III (KMG-III): the genomes of soil and plant-associated and newly described type strains.</title>
        <authorList>
            <person name="Whitman W."/>
        </authorList>
    </citation>
    <scope>NUCLEOTIDE SEQUENCE [LARGE SCALE GENOMIC DNA]</scope>
    <source>
        <strain evidence="1 2">CECT 8333</strain>
    </source>
</reference>
<evidence type="ECO:0000313" key="2">
    <source>
        <dbReference type="Proteomes" id="UP000253090"/>
    </source>
</evidence>
<sequence length="299" mass="33873">MVYQLKNEQLEIEIAGAGAYRGSRFDWSGFITGITLLEGRHSFCVPESLVPGQGTGGAGLCNEFGILRAIGYEETRTGESFPKLGVGLLTRLDDRKYEFSRDYPVQPFETEVEMEGTRKIIFRTILEECRGYAVSLTKTVSVDENRLTVEYAAHNTGTKVIATEEYCHNFLGIDGNPVGPDYVLKFPFELSPWADEEETLRGLTFGQGEVRWGHIPDRPFYFRLPGFEGERYPWMWELLHRPSGTGVREISRFPVSAAAVWGLGHVVAPEMFYELQLAPGERKTWSRVYEFFTKSPSIL</sequence>
<comment type="caution">
    <text evidence="1">The sequence shown here is derived from an EMBL/GenBank/DDBJ whole genome shotgun (WGS) entry which is preliminary data.</text>
</comment>
<evidence type="ECO:0000313" key="1">
    <source>
        <dbReference type="EMBL" id="RCX17394.1"/>
    </source>
</evidence>
<dbReference type="AlphaFoldDB" id="A0A369BCK1"/>
<proteinExistence type="predicted"/>
<keyword evidence="2" id="KW-1185">Reference proteome</keyword>
<name>A0A369BCK1_9BACL</name>
<dbReference type="EMBL" id="QPJW01000009">
    <property type="protein sequence ID" value="RCX17394.1"/>
    <property type="molecule type" value="Genomic_DNA"/>
</dbReference>
<dbReference type="OrthoDB" id="5621785at2"/>
<organism evidence="1 2">
    <name type="scientific">Fontibacillus phaseoli</name>
    <dbReference type="NCBI Taxonomy" id="1416533"/>
    <lineage>
        <taxon>Bacteria</taxon>
        <taxon>Bacillati</taxon>
        <taxon>Bacillota</taxon>
        <taxon>Bacilli</taxon>
        <taxon>Bacillales</taxon>
        <taxon>Paenibacillaceae</taxon>
        <taxon>Fontibacillus</taxon>
    </lineage>
</organism>
<evidence type="ECO:0008006" key="3">
    <source>
        <dbReference type="Google" id="ProtNLM"/>
    </source>
</evidence>